<evidence type="ECO:0000256" key="5">
    <source>
        <dbReference type="ARBA" id="ARBA00023242"/>
    </source>
</evidence>
<comment type="caution">
    <text evidence="9">The sequence shown here is derived from an EMBL/GenBank/DDBJ whole genome shotgun (WGS) entry which is preliminary data.</text>
</comment>
<dbReference type="GO" id="GO:0000993">
    <property type="term" value="F:RNA polymerase II complex binding"/>
    <property type="evidence" value="ECO:0007669"/>
    <property type="project" value="TreeGrafter"/>
</dbReference>
<dbReference type="EMBL" id="CAJFCJ010000011">
    <property type="protein sequence ID" value="CAD5119955.1"/>
    <property type="molecule type" value="Genomic_DNA"/>
</dbReference>
<keyword evidence="3" id="KW-0805">Transcription regulation</keyword>
<feature type="domain" description="Paf1 complex subunit Cdc73 N-terminal" evidence="8">
    <location>
        <begin position="1"/>
        <end position="300"/>
    </location>
</feature>
<organism evidence="9 10">
    <name type="scientific">Dimorphilus gyrociliatus</name>
    <dbReference type="NCBI Taxonomy" id="2664684"/>
    <lineage>
        <taxon>Eukaryota</taxon>
        <taxon>Metazoa</taxon>
        <taxon>Spiralia</taxon>
        <taxon>Lophotrochozoa</taxon>
        <taxon>Annelida</taxon>
        <taxon>Polychaeta</taxon>
        <taxon>Polychaeta incertae sedis</taxon>
        <taxon>Dinophilidae</taxon>
        <taxon>Dimorphilus</taxon>
    </lineage>
</organism>
<dbReference type="InterPro" id="IPR007852">
    <property type="entry name" value="Cdc73/Parafibromin"/>
</dbReference>
<dbReference type="PANTHER" id="PTHR12466">
    <property type="entry name" value="CDC73 DOMAIN PROTEIN"/>
    <property type="match status" value="1"/>
</dbReference>
<evidence type="ECO:0000256" key="4">
    <source>
        <dbReference type="ARBA" id="ARBA00023163"/>
    </source>
</evidence>
<evidence type="ECO:0000256" key="2">
    <source>
        <dbReference type="ARBA" id="ARBA00010427"/>
    </source>
</evidence>
<evidence type="ECO:0000313" key="10">
    <source>
        <dbReference type="Proteomes" id="UP000549394"/>
    </source>
</evidence>
<keyword evidence="4" id="KW-0804">Transcription</keyword>
<evidence type="ECO:0000256" key="1">
    <source>
        <dbReference type="ARBA" id="ARBA00004123"/>
    </source>
</evidence>
<dbReference type="InterPro" id="IPR032041">
    <property type="entry name" value="Cdc73_N"/>
</dbReference>
<dbReference type="AlphaFoldDB" id="A0A7I8VW51"/>
<evidence type="ECO:0000256" key="6">
    <source>
        <dbReference type="SAM" id="MobiDB-lite"/>
    </source>
</evidence>
<proteinExistence type="inferred from homology"/>
<name>A0A7I8VW51_9ANNE</name>
<dbReference type="GO" id="GO:0006368">
    <property type="term" value="P:transcription elongation by RNA polymerase II"/>
    <property type="evidence" value="ECO:0007669"/>
    <property type="project" value="InterPro"/>
</dbReference>
<evidence type="ECO:0000259" key="8">
    <source>
        <dbReference type="Pfam" id="PF16050"/>
    </source>
</evidence>
<keyword evidence="5" id="KW-0539">Nucleus</keyword>
<dbReference type="GO" id="GO:0016593">
    <property type="term" value="C:Cdc73/Paf1 complex"/>
    <property type="evidence" value="ECO:0007669"/>
    <property type="project" value="InterPro"/>
</dbReference>
<dbReference type="GO" id="GO:0032968">
    <property type="term" value="P:positive regulation of transcription elongation by RNA polymerase II"/>
    <property type="evidence" value="ECO:0007669"/>
    <property type="project" value="TreeGrafter"/>
</dbReference>
<accession>A0A7I8VW51</accession>
<comment type="subcellular location">
    <subcellularLocation>
        <location evidence="1">Nucleus</location>
    </subcellularLocation>
</comment>
<reference evidence="9 10" key="1">
    <citation type="submission" date="2020-08" db="EMBL/GenBank/DDBJ databases">
        <authorList>
            <person name="Hejnol A."/>
        </authorList>
    </citation>
    <scope>NUCLEOTIDE SEQUENCE [LARGE SCALE GENOMIC DNA]</scope>
</reference>
<evidence type="ECO:0000256" key="3">
    <source>
        <dbReference type="ARBA" id="ARBA00023015"/>
    </source>
</evidence>
<dbReference type="OrthoDB" id="2186602at2759"/>
<keyword evidence="10" id="KW-1185">Reference proteome</keyword>
<dbReference type="FunFam" id="3.40.50.11990:FF:000002">
    <property type="entry name" value="protein CDC73 homolog"/>
    <property type="match status" value="1"/>
</dbReference>
<dbReference type="InterPro" id="IPR038103">
    <property type="entry name" value="CDC73_C_sf"/>
</dbReference>
<evidence type="ECO:0000259" key="7">
    <source>
        <dbReference type="Pfam" id="PF05179"/>
    </source>
</evidence>
<gene>
    <name evidence="9" type="ORF">DGYR_LOCUS8128</name>
</gene>
<evidence type="ECO:0000313" key="9">
    <source>
        <dbReference type="EMBL" id="CAD5119955.1"/>
    </source>
</evidence>
<feature type="domain" description="Cell division control protein 73 C-terminal" evidence="7">
    <location>
        <begin position="372"/>
        <end position="524"/>
    </location>
</feature>
<feature type="compositionally biased region" description="Low complexity" evidence="6">
    <location>
        <begin position="340"/>
        <end position="352"/>
    </location>
</feature>
<feature type="region of interest" description="Disordered" evidence="6">
    <location>
        <begin position="269"/>
        <end position="290"/>
    </location>
</feature>
<dbReference type="PANTHER" id="PTHR12466:SF8">
    <property type="entry name" value="PARAFIBROMIN"/>
    <property type="match status" value="1"/>
</dbReference>
<comment type="similarity">
    <text evidence="2">Belongs to the CDC73 family.</text>
</comment>
<sequence length="535" mass="61279">MADPLSVLRQFWINKRNIIEKDGKIIFGDLAWNKDAKTNYVIWGAKNDDGSKQYYRLDSLLFLLKKLEVQHPLYVREAASVGVPAVNRPDRKELVAYLTGRSDTCNAIDKMVTIEAPIHVGQQVQESEKSVEDLTETSRKKMRLDYVEEADLQKDKERLAKKLERPKMNNLQPENMADSELTKRFTSEQIAVFKMKRFQKKRNTIVDQDVVKVAEEQPSAFVHADIDVTRDIMSKERVYRTRTSTLCSSGRDFSKNVFGILQSVKAREEGSKHNFSTNAPHVPSTNKPPVISSYSRYIQESFTRNTETEEFKINTMGSYHGMTLKSVTEGASARKTEPQNNSSNISQNNANSRPVSDPRASPAVDKPSKRVSKTPIIVVPAAITSLINTYNAKEILGDLRYVSTEEQRAKNVRKESEVLIQRQKAQGVTVPYRIIDQPMKLISQDWERVVAVFVQGPAWQFKGWPLGGNPVDIFDKIKAFHLMWKDMPLDSNVSKWNVTVLKLDKHKRHLDRATLQNFWEVLDKYTAKYKPQLRT</sequence>
<dbReference type="InterPro" id="IPR031336">
    <property type="entry name" value="CDC73_C"/>
</dbReference>
<dbReference type="Gene3D" id="3.40.50.11990">
    <property type="entry name" value="RNA polymerase II accessory factor, Cdc73 C-terminal domain"/>
    <property type="match status" value="1"/>
</dbReference>
<feature type="compositionally biased region" description="Polar residues" evidence="6">
    <location>
        <begin position="273"/>
        <end position="290"/>
    </location>
</feature>
<protein>
    <submittedName>
        <fullName evidence="9">DgyrCDS8536</fullName>
    </submittedName>
</protein>
<dbReference type="Proteomes" id="UP000549394">
    <property type="component" value="Unassembled WGS sequence"/>
</dbReference>
<dbReference type="Pfam" id="PF05179">
    <property type="entry name" value="CDC73_C"/>
    <property type="match status" value="1"/>
</dbReference>
<feature type="region of interest" description="Disordered" evidence="6">
    <location>
        <begin position="329"/>
        <end position="369"/>
    </location>
</feature>
<dbReference type="Pfam" id="PF16050">
    <property type="entry name" value="CDC73_N"/>
    <property type="match status" value="1"/>
</dbReference>